<feature type="compositionally biased region" description="Basic and acidic residues" evidence="1">
    <location>
        <begin position="50"/>
        <end position="69"/>
    </location>
</feature>
<feature type="non-terminal residue" evidence="2">
    <location>
        <position position="69"/>
    </location>
</feature>
<keyword evidence="3" id="KW-1185">Reference proteome</keyword>
<protein>
    <submittedName>
        <fullName evidence="2">Uncharacterized protein</fullName>
    </submittedName>
</protein>
<name>A0A067D248_SAPPC</name>
<dbReference type="AlphaFoldDB" id="A0A067D248"/>
<dbReference type="VEuPathDB" id="FungiDB:SPRG_18798"/>
<dbReference type="EMBL" id="KK583189">
    <property type="protein sequence ID" value="KDO35570.1"/>
    <property type="molecule type" value="Genomic_DNA"/>
</dbReference>
<accession>A0A067D248</accession>
<feature type="region of interest" description="Disordered" evidence="1">
    <location>
        <begin position="30"/>
        <end position="69"/>
    </location>
</feature>
<dbReference type="RefSeq" id="XP_012194020.1">
    <property type="nucleotide sequence ID" value="XM_012338630.1"/>
</dbReference>
<dbReference type="KEGG" id="spar:SPRG_18798"/>
<sequence length="69" mass="7892">MQHSTKLQAADNALASATTELKDFLKTNRAMEQSTQTTSNATHELKRHASREESVFRRRMQEVDEANKD</sequence>
<feature type="compositionally biased region" description="Polar residues" evidence="1">
    <location>
        <begin position="30"/>
        <end position="42"/>
    </location>
</feature>
<evidence type="ECO:0000313" key="3">
    <source>
        <dbReference type="Proteomes" id="UP000030745"/>
    </source>
</evidence>
<reference evidence="2 3" key="1">
    <citation type="journal article" date="2013" name="PLoS Genet.">
        <title>Distinctive expansion of potential virulence genes in the genome of the oomycete fish pathogen Saprolegnia parasitica.</title>
        <authorList>
            <person name="Jiang R.H."/>
            <person name="de Bruijn I."/>
            <person name="Haas B.J."/>
            <person name="Belmonte R."/>
            <person name="Lobach L."/>
            <person name="Christie J."/>
            <person name="van den Ackerveken G."/>
            <person name="Bottin A."/>
            <person name="Bulone V."/>
            <person name="Diaz-Moreno S.M."/>
            <person name="Dumas B."/>
            <person name="Fan L."/>
            <person name="Gaulin E."/>
            <person name="Govers F."/>
            <person name="Grenville-Briggs L.J."/>
            <person name="Horner N.R."/>
            <person name="Levin J.Z."/>
            <person name="Mammella M."/>
            <person name="Meijer H.J."/>
            <person name="Morris P."/>
            <person name="Nusbaum C."/>
            <person name="Oome S."/>
            <person name="Phillips A.J."/>
            <person name="van Rooyen D."/>
            <person name="Rzeszutek E."/>
            <person name="Saraiva M."/>
            <person name="Secombes C.J."/>
            <person name="Seidl M.F."/>
            <person name="Snel B."/>
            <person name="Stassen J.H."/>
            <person name="Sykes S."/>
            <person name="Tripathy S."/>
            <person name="van den Berg H."/>
            <person name="Vega-Arreguin J.C."/>
            <person name="Wawra S."/>
            <person name="Young S.K."/>
            <person name="Zeng Q."/>
            <person name="Dieguez-Uribeondo J."/>
            <person name="Russ C."/>
            <person name="Tyler B.M."/>
            <person name="van West P."/>
        </authorList>
    </citation>
    <scope>NUCLEOTIDE SEQUENCE [LARGE SCALE GENOMIC DNA]</scope>
    <source>
        <strain evidence="2 3">CBS 223.65</strain>
    </source>
</reference>
<proteinExistence type="predicted"/>
<gene>
    <name evidence="2" type="ORF">SPRG_18798</name>
</gene>
<evidence type="ECO:0000313" key="2">
    <source>
        <dbReference type="EMBL" id="KDO35570.1"/>
    </source>
</evidence>
<organism evidence="2 3">
    <name type="scientific">Saprolegnia parasitica (strain CBS 223.65)</name>
    <dbReference type="NCBI Taxonomy" id="695850"/>
    <lineage>
        <taxon>Eukaryota</taxon>
        <taxon>Sar</taxon>
        <taxon>Stramenopiles</taxon>
        <taxon>Oomycota</taxon>
        <taxon>Saprolegniomycetes</taxon>
        <taxon>Saprolegniales</taxon>
        <taxon>Saprolegniaceae</taxon>
        <taxon>Saprolegnia</taxon>
    </lineage>
</organism>
<dbReference type="Proteomes" id="UP000030745">
    <property type="component" value="Unassembled WGS sequence"/>
</dbReference>
<dbReference type="GeneID" id="24140300"/>
<evidence type="ECO:0000256" key="1">
    <source>
        <dbReference type="SAM" id="MobiDB-lite"/>
    </source>
</evidence>